<evidence type="ECO:0000256" key="1">
    <source>
        <dbReference type="ARBA" id="ARBA00022679"/>
    </source>
</evidence>
<reference evidence="5 7" key="2">
    <citation type="submission" date="2016-08" db="EMBL/GenBank/DDBJ databases">
        <authorList>
            <person name="Varghese N."/>
            <person name="Submissions Spin"/>
        </authorList>
    </citation>
    <scope>NUCLEOTIDE SEQUENCE [LARGE SCALE GENOMIC DNA]</scope>
    <source>
        <strain evidence="5 7">HL-109</strain>
    </source>
</reference>
<evidence type="ECO:0000256" key="3">
    <source>
        <dbReference type="SAM" id="Phobius"/>
    </source>
</evidence>
<feature type="transmembrane region" description="Helical" evidence="3">
    <location>
        <begin position="229"/>
        <end position="251"/>
    </location>
</feature>
<feature type="transmembrane region" description="Helical" evidence="3">
    <location>
        <begin position="48"/>
        <end position="66"/>
    </location>
</feature>
<proteinExistence type="inferred from homology"/>
<dbReference type="EMBL" id="LJSX01000007">
    <property type="protein sequence ID" value="KPQ11487.1"/>
    <property type="molecule type" value="Genomic_DNA"/>
</dbReference>
<keyword evidence="3" id="KW-0812">Transmembrane</keyword>
<dbReference type="RefSeq" id="WP_083204644.1">
    <property type="nucleotide sequence ID" value="NZ_FMBM01000002.1"/>
</dbReference>
<protein>
    <submittedName>
        <fullName evidence="4">Phosphatidylglycerophosphate synthase</fullName>
    </submittedName>
</protein>
<accession>A0A0P8A1Z8</accession>
<keyword evidence="7" id="KW-1185">Reference proteome</keyword>
<dbReference type="GO" id="GO:0008654">
    <property type="term" value="P:phospholipid biosynthetic process"/>
    <property type="evidence" value="ECO:0007669"/>
    <property type="project" value="InterPro"/>
</dbReference>
<feature type="transmembrane region" description="Helical" evidence="3">
    <location>
        <begin position="114"/>
        <end position="135"/>
    </location>
</feature>
<keyword evidence="3" id="KW-0472">Membrane</keyword>
<evidence type="ECO:0000313" key="6">
    <source>
        <dbReference type="Proteomes" id="UP000050497"/>
    </source>
</evidence>
<dbReference type="OrthoDB" id="9782011at2"/>
<dbReference type="PATRIC" id="fig|1653334.4.peg.2304"/>
<dbReference type="Gene3D" id="1.20.120.1760">
    <property type="match status" value="1"/>
</dbReference>
<dbReference type="Proteomes" id="UP000050497">
    <property type="component" value="Unassembled WGS sequence"/>
</dbReference>
<dbReference type="STRING" id="1653334.GA0071312_3385"/>
<keyword evidence="3" id="KW-1133">Transmembrane helix</keyword>
<reference evidence="4 6" key="1">
    <citation type="submission" date="2015-09" db="EMBL/GenBank/DDBJ databases">
        <title>Identification and resolution of microdiversity through metagenomic sequencing of parallel consortia.</title>
        <authorList>
            <person name="Nelson W.C."/>
            <person name="Romine M.F."/>
            <person name="Lindemann S.R."/>
        </authorList>
    </citation>
    <scope>NUCLEOTIDE SEQUENCE [LARGE SCALE GENOMIC DNA]</scope>
    <source>
        <strain evidence="4">HL-109</strain>
    </source>
</reference>
<sequence>MKYDSASALPATCSTLRRQDTLLALATGFVALVTAATVILWAGGAGWILFPGAAVPYLVIGAVVMARIDRYHPHDRFGIANAVTLTRAVINCLLIGLLVEHHTLFTFWGERADWLFFAAAVVSLSLDGFDGAVARRQGLTSRFGARFDMEIDALLLMLLAVAAIALGKVGAWVLLIGTTYYLFMAARALVPRLRRDLPESMRRKAVCVLQGAVLIALVTPFITGIAATALALTALVALAWSFTVDIIWLMARRR</sequence>
<dbReference type="GO" id="GO:0016780">
    <property type="term" value="F:phosphotransferase activity, for other substituted phosphate groups"/>
    <property type="evidence" value="ECO:0007669"/>
    <property type="project" value="InterPro"/>
</dbReference>
<dbReference type="Proteomes" id="UP000182800">
    <property type="component" value="Unassembled WGS sequence"/>
</dbReference>
<evidence type="ECO:0000313" key="5">
    <source>
        <dbReference type="EMBL" id="SCC82394.1"/>
    </source>
</evidence>
<dbReference type="InterPro" id="IPR000462">
    <property type="entry name" value="CDP-OH_P_trans"/>
</dbReference>
<evidence type="ECO:0000313" key="4">
    <source>
        <dbReference type="EMBL" id="KPQ11487.1"/>
    </source>
</evidence>
<name>A0A0P8A1Z8_9HYPH</name>
<comment type="caution">
    <text evidence="4">The sequence shown here is derived from an EMBL/GenBank/DDBJ whole genome shotgun (WGS) entry which is preliminary data.</text>
</comment>
<organism evidence="4 6">
    <name type="scientific">Saliniramus fredricksonii</name>
    <dbReference type="NCBI Taxonomy" id="1653334"/>
    <lineage>
        <taxon>Bacteria</taxon>
        <taxon>Pseudomonadati</taxon>
        <taxon>Pseudomonadota</taxon>
        <taxon>Alphaproteobacteria</taxon>
        <taxon>Hyphomicrobiales</taxon>
        <taxon>Salinarimonadaceae</taxon>
        <taxon>Saliniramus</taxon>
    </lineage>
</organism>
<evidence type="ECO:0000256" key="2">
    <source>
        <dbReference type="RuleBase" id="RU003750"/>
    </source>
</evidence>
<dbReference type="InterPro" id="IPR048254">
    <property type="entry name" value="CDP_ALCOHOL_P_TRANSF_CS"/>
</dbReference>
<gene>
    <name evidence="5" type="ORF">GA0071312_3385</name>
    <name evidence="4" type="ORF">HLUCCO17_06160</name>
</gene>
<feature type="transmembrane region" description="Helical" evidence="3">
    <location>
        <begin position="78"/>
        <end position="99"/>
    </location>
</feature>
<keyword evidence="1 2" id="KW-0808">Transferase</keyword>
<dbReference type="Pfam" id="PF01066">
    <property type="entry name" value="CDP-OH_P_transf"/>
    <property type="match status" value="1"/>
</dbReference>
<feature type="transmembrane region" description="Helical" evidence="3">
    <location>
        <begin position="21"/>
        <end position="42"/>
    </location>
</feature>
<dbReference type="GO" id="GO:0016020">
    <property type="term" value="C:membrane"/>
    <property type="evidence" value="ECO:0007669"/>
    <property type="project" value="InterPro"/>
</dbReference>
<dbReference type="EMBL" id="FMBM01000002">
    <property type="protein sequence ID" value="SCC82394.1"/>
    <property type="molecule type" value="Genomic_DNA"/>
</dbReference>
<evidence type="ECO:0000313" key="7">
    <source>
        <dbReference type="Proteomes" id="UP000182800"/>
    </source>
</evidence>
<feature type="transmembrane region" description="Helical" evidence="3">
    <location>
        <begin position="147"/>
        <end position="166"/>
    </location>
</feature>
<dbReference type="PROSITE" id="PS00379">
    <property type="entry name" value="CDP_ALCOHOL_P_TRANSF"/>
    <property type="match status" value="1"/>
</dbReference>
<comment type="similarity">
    <text evidence="2">Belongs to the CDP-alcohol phosphatidyltransferase class-I family.</text>
</comment>
<dbReference type="AlphaFoldDB" id="A0A0P8A1Z8"/>
<dbReference type="InterPro" id="IPR043130">
    <property type="entry name" value="CDP-OH_PTrfase_TM_dom"/>
</dbReference>